<name>A0AAJ5WB14_9SPHI</name>
<sequence>MTKPIYFTEELKEQWRYAFEQASNDRDRYLSWIKDEINIVIELINSFDKIYVLGGLGAKLLRSSPNFYNQFLETYDGPDKEKVEDEKLIKDDTIEVLLEYAMSIASAGPNAKAGVLPTQTDIDRIQEQLAKIKFNIGFYETAAEKPGNGNELDHWLKLRVMGDAMNVRGNGYHMHISEVYKETFGPHNDFLQQYYGFDFIDLFAAIQRLDVLVASKIATPFGASLAYDRLFNQDEIKKIEDEKDENKKTEMKFKALFGGAMEKEDLFSKENKYGPTAIGYDDIEAYNRLFRVIPENEKQEKIFKLLSHQFGDDSLFLKGKFGGFPLGDTIIKTKPLVMVGDKMYCFSINLAFRNIFDIAAEIFQAAGATYYENRFKGNSSSISRDNYIEKKVKELFEKMLPKVQFYHSLKYNIVEDGIAKEPELDVLGAGSNSLYIIEVKAGELNKKHRRGALLGLKDRINETINEGSYQCYRAEKYINETALPTFKYAANNKINTFTIAKENNYNVVKISVMYEHYGTVAVNLKYLIDNGIVSPDYKWTWIVSLYDLMVFADLIQNEEDFNDYLKNRFQLYERDDIEFVDELDVLGFFFEDLFPLKEKKEEEKIMMISYKDDIETYYTRVGVGMPGVIKPTRKINPKAD</sequence>
<proteinExistence type="predicted"/>
<evidence type="ECO:0000313" key="2">
    <source>
        <dbReference type="Proteomes" id="UP001214530"/>
    </source>
</evidence>
<organism evidence="1 2">
    <name type="scientific">Candidatus Pedobacter colombiensis</name>
    <dbReference type="NCBI Taxonomy" id="3121371"/>
    <lineage>
        <taxon>Bacteria</taxon>
        <taxon>Pseudomonadati</taxon>
        <taxon>Bacteroidota</taxon>
        <taxon>Sphingobacteriia</taxon>
        <taxon>Sphingobacteriales</taxon>
        <taxon>Sphingobacteriaceae</taxon>
        <taxon>Pedobacter</taxon>
    </lineage>
</organism>
<protein>
    <submittedName>
        <fullName evidence="1">Uncharacterized protein</fullName>
    </submittedName>
</protein>
<evidence type="ECO:0000313" key="1">
    <source>
        <dbReference type="EMBL" id="WEK21306.1"/>
    </source>
</evidence>
<dbReference type="Proteomes" id="UP001214530">
    <property type="component" value="Chromosome"/>
</dbReference>
<dbReference type="EMBL" id="CP119313">
    <property type="protein sequence ID" value="WEK21306.1"/>
    <property type="molecule type" value="Genomic_DNA"/>
</dbReference>
<accession>A0AAJ5WB14</accession>
<gene>
    <name evidence="1" type="ORF">P0Y49_09150</name>
</gene>
<dbReference type="AlphaFoldDB" id="A0AAJ5WB14"/>
<reference evidence="1" key="1">
    <citation type="submission" date="2023-03" db="EMBL/GenBank/DDBJ databases">
        <title>Andean soil-derived lignocellulolytic bacterial consortium as a source of novel taxa and putative plastic-active enzymes.</title>
        <authorList>
            <person name="Diaz-Garcia L."/>
            <person name="Chuvochina M."/>
            <person name="Feuerriegel G."/>
            <person name="Bunk B."/>
            <person name="Sproer C."/>
            <person name="Streit W.R."/>
            <person name="Rodriguez L.M."/>
            <person name="Overmann J."/>
            <person name="Jimenez D.J."/>
        </authorList>
    </citation>
    <scope>NUCLEOTIDE SEQUENCE</scope>
    <source>
        <strain evidence="1">MAG 3858</strain>
    </source>
</reference>